<comment type="caution">
    <text evidence="1">The sequence shown here is derived from an EMBL/GenBank/DDBJ whole genome shotgun (WGS) entry which is preliminary data.</text>
</comment>
<dbReference type="Gene3D" id="3.40.50.150">
    <property type="entry name" value="Vaccinia Virus protein VP39"/>
    <property type="match status" value="1"/>
</dbReference>
<dbReference type="GO" id="GO:0032259">
    <property type="term" value="P:methylation"/>
    <property type="evidence" value="ECO:0007669"/>
    <property type="project" value="UniProtKB-KW"/>
</dbReference>
<dbReference type="PANTHER" id="PTHR35897">
    <property type="entry name" value="METHYLTRANSFERASE AUSD"/>
    <property type="match status" value="1"/>
</dbReference>
<proteinExistence type="predicted"/>
<dbReference type="SUPFAM" id="SSF53335">
    <property type="entry name" value="S-adenosyl-L-methionine-dependent methyltransferases"/>
    <property type="match status" value="1"/>
</dbReference>
<sequence length="286" mass="32719">MVNPSDPQPSEPIWAKEYIDRKDVIWYFHTIDHRLTPNTRRLLETYSNIPPAEILPHVNSIREKAWAMRSHMCTGQGLFLDPTISRHQKYQTILQQLQTGASLVDVGTFIGQDLRRLVVDGAPSGDLYGVDIANHWDVGFDMFRDRDKFDAHYIEADILNPNSYLEALEGKMDIIWVTYLLHQWTWEGQVLAARRLVALSRPGTIVVGFQVGFEVARHQAASELMKGACFGHDPISLTQMWEQVGEETGSKWKTEARFRSLEDMGMTAADLSGDKRILEFTVERMK</sequence>
<protein>
    <submittedName>
        <fullName evidence="1">Methyltransferase ausD</fullName>
    </submittedName>
</protein>
<dbReference type="GO" id="GO:0008168">
    <property type="term" value="F:methyltransferase activity"/>
    <property type="evidence" value="ECO:0007669"/>
    <property type="project" value="UniProtKB-KW"/>
</dbReference>
<evidence type="ECO:0000313" key="2">
    <source>
        <dbReference type="Proteomes" id="UP000469558"/>
    </source>
</evidence>
<keyword evidence="1" id="KW-0808">Transferase</keyword>
<dbReference type="EMBL" id="QGMK01000178">
    <property type="protein sequence ID" value="TVY83564.1"/>
    <property type="molecule type" value="Genomic_DNA"/>
</dbReference>
<dbReference type="PANTHER" id="PTHR35897:SF2">
    <property type="entry name" value="METHYLTRANSFERASE DOMAIN-CONTAINING PROTEIN"/>
    <property type="match status" value="1"/>
</dbReference>
<accession>A0A8T9CIH9</accession>
<keyword evidence="1" id="KW-0489">Methyltransferase</keyword>
<evidence type="ECO:0000313" key="1">
    <source>
        <dbReference type="EMBL" id="TVY83564.1"/>
    </source>
</evidence>
<reference evidence="1 2" key="1">
    <citation type="submission" date="2018-05" db="EMBL/GenBank/DDBJ databases">
        <title>Genome sequencing and assembly of the regulated plant pathogen Lachnellula willkommii and related sister species for the development of diagnostic species identification markers.</title>
        <authorList>
            <person name="Giroux E."/>
            <person name="Bilodeau G."/>
        </authorList>
    </citation>
    <scope>NUCLEOTIDE SEQUENCE [LARGE SCALE GENOMIC DNA]</scope>
    <source>
        <strain evidence="1 2">CBS 268.59</strain>
    </source>
</reference>
<organism evidence="1 2">
    <name type="scientific">Lachnellula suecica</name>
    <dbReference type="NCBI Taxonomy" id="602035"/>
    <lineage>
        <taxon>Eukaryota</taxon>
        <taxon>Fungi</taxon>
        <taxon>Dikarya</taxon>
        <taxon>Ascomycota</taxon>
        <taxon>Pezizomycotina</taxon>
        <taxon>Leotiomycetes</taxon>
        <taxon>Helotiales</taxon>
        <taxon>Lachnaceae</taxon>
        <taxon>Lachnellula</taxon>
    </lineage>
</organism>
<gene>
    <name evidence="1" type="primary">ausD_1</name>
    <name evidence="1" type="ORF">LSUE1_G003605</name>
</gene>
<dbReference type="AlphaFoldDB" id="A0A8T9CIH9"/>
<dbReference type="OrthoDB" id="2094832at2759"/>
<name>A0A8T9CIH9_9HELO</name>
<keyword evidence="2" id="KW-1185">Reference proteome</keyword>
<dbReference type="InterPro" id="IPR051654">
    <property type="entry name" value="Meroterpenoid_MTases"/>
</dbReference>
<dbReference type="InterPro" id="IPR029063">
    <property type="entry name" value="SAM-dependent_MTases_sf"/>
</dbReference>
<dbReference type="Proteomes" id="UP000469558">
    <property type="component" value="Unassembled WGS sequence"/>
</dbReference>